<organism evidence="1 2">
    <name type="scientific">Naganishia onofrii</name>
    <dbReference type="NCBI Taxonomy" id="1851511"/>
    <lineage>
        <taxon>Eukaryota</taxon>
        <taxon>Fungi</taxon>
        <taxon>Dikarya</taxon>
        <taxon>Basidiomycota</taxon>
        <taxon>Agaricomycotina</taxon>
        <taxon>Tremellomycetes</taxon>
        <taxon>Filobasidiales</taxon>
        <taxon>Filobasidiaceae</taxon>
        <taxon>Naganishia</taxon>
    </lineage>
</organism>
<reference evidence="1" key="1">
    <citation type="submission" date="2023-04" db="EMBL/GenBank/DDBJ databases">
        <title>Draft Genome sequencing of Naganishia species isolated from polar environments using Oxford Nanopore Technology.</title>
        <authorList>
            <person name="Leo P."/>
            <person name="Venkateswaran K."/>
        </authorList>
    </citation>
    <scope>NUCLEOTIDE SEQUENCE</scope>
    <source>
        <strain evidence="1">DBVPG 5303</strain>
    </source>
</reference>
<comment type="caution">
    <text evidence="1">The sequence shown here is derived from an EMBL/GenBank/DDBJ whole genome shotgun (WGS) entry which is preliminary data.</text>
</comment>
<keyword evidence="2" id="KW-1185">Reference proteome</keyword>
<protein>
    <submittedName>
        <fullName evidence="1">Uncharacterized protein</fullName>
    </submittedName>
</protein>
<dbReference type="EMBL" id="JASBWV010000043">
    <property type="protein sequence ID" value="KAJ9115551.1"/>
    <property type="molecule type" value="Genomic_DNA"/>
</dbReference>
<proteinExistence type="predicted"/>
<accession>A0ACC2WVW1</accession>
<gene>
    <name evidence="1" type="ORF">QFC24_006961</name>
</gene>
<evidence type="ECO:0000313" key="2">
    <source>
        <dbReference type="Proteomes" id="UP001234202"/>
    </source>
</evidence>
<name>A0ACC2WVW1_9TREE</name>
<evidence type="ECO:0000313" key="1">
    <source>
        <dbReference type="EMBL" id="KAJ9115551.1"/>
    </source>
</evidence>
<dbReference type="Proteomes" id="UP001234202">
    <property type="component" value="Unassembled WGS sequence"/>
</dbReference>
<sequence length="509" mass="56020">MLHHFLPRNEQHCLSAEIHLQHDLIIVQPPCHSSGIATSDRLGDTLLNGVVLLTSDPGIALWSVRIAFVVQYRYRLPGTSSWHDGTIYEHAKTFAHGGGLMGPSYNKSQDLIRRQLDVAILIPRDAPTYEILANAKVIPQIKVDVEFGHSTWSPRAISALPPSPPLYMDQMDESKTIAGHYFQTETWSGATVHPPSLSTHTKAVSTNTSPFTGCPFPHLKQTWVKEFAIASNPTTNGLLRALRSTREGVSAGIGAWKLYLWSDSFSVGSYLVPRFECRNASPLCNIYSIQLFISQQYACKPLDAFFSDSEPLAAHSYPFESHLLHREGCRPPSDRPSNSDAAIWRGSVNRLAWDPTATSSNVEDTFIWEAGKIRLPDDATIRPSTSGGHKVTLKVMFAVVGETPAEQKLPGHEKSGSLRMLLIDLHEAIPSCTCVREWISLPGYAESLHADSQPKVPFCACCYRLEDFSVATFAQAFPQEEALSCLEQLQAEGGLIAANKSPASCATRV</sequence>